<comment type="caution">
    <text evidence="1">The sequence shown here is derived from an EMBL/GenBank/DDBJ whole genome shotgun (WGS) entry which is preliminary data.</text>
</comment>
<name>A0A420MDA2_FUSOX</name>
<reference evidence="1 2" key="1">
    <citation type="journal article" date="2018" name="Sci. Rep.">
        <title>Characterisation of pathogen-specific regions and novel effector candidates in Fusarium oxysporum f. sp. cepae.</title>
        <authorList>
            <person name="Armitage A.D."/>
            <person name="Taylor A."/>
            <person name="Sobczyk M.K."/>
            <person name="Baxter L."/>
            <person name="Greenfield B.P."/>
            <person name="Bates H.J."/>
            <person name="Wilson F."/>
            <person name="Jackson A.C."/>
            <person name="Ott S."/>
            <person name="Harrison R.J."/>
            <person name="Clarkson J.P."/>
        </authorList>
    </citation>
    <scope>NUCLEOTIDE SEQUENCE [LARGE SCALE GENOMIC DNA]</scope>
    <source>
        <strain evidence="1 2">Fo_A13</strain>
    </source>
</reference>
<evidence type="ECO:0000313" key="1">
    <source>
        <dbReference type="EMBL" id="RKK66058.1"/>
    </source>
</evidence>
<proteinExistence type="predicted"/>
<sequence length="101" mass="11523">MASISVLDAFESAKREFLSKYPDGNTYDFSAFPTIDHVYQAAQQIQEQQAKGRTMRNLNKIRPLLETLRHYGNVVETFVQVKPDVLALIWVCHVDSPQIIA</sequence>
<evidence type="ECO:0000313" key="2">
    <source>
        <dbReference type="Proteomes" id="UP000285084"/>
    </source>
</evidence>
<accession>A0A420MDA2</accession>
<dbReference type="EMBL" id="MRCX01000329">
    <property type="protein sequence ID" value="RKK66058.1"/>
    <property type="molecule type" value="Genomic_DNA"/>
</dbReference>
<organism evidence="1 2">
    <name type="scientific">Fusarium oxysporum</name>
    <name type="common">Fusarium vascular wilt</name>
    <dbReference type="NCBI Taxonomy" id="5507"/>
    <lineage>
        <taxon>Eukaryota</taxon>
        <taxon>Fungi</taxon>
        <taxon>Dikarya</taxon>
        <taxon>Ascomycota</taxon>
        <taxon>Pezizomycotina</taxon>
        <taxon>Sordariomycetes</taxon>
        <taxon>Hypocreomycetidae</taxon>
        <taxon>Hypocreales</taxon>
        <taxon>Nectriaceae</taxon>
        <taxon>Fusarium</taxon>
        <taxon>Fusarium oxysporum species complex</taxon>
    </lineage>
</organism>
<protein>
    <submittedName>
        <fullName evidence="1">Uncharacterized protein</fullName>
    </submittedName>
</protein>
<dbReference type="AlphaFoldDB" id="A0A420MDA2"/>
<dbReference type="Proteomes" id="UP000285084">
    <property type="component" value="Unassembled WGS sequence"/>
</dbReference>
<gene>
    <name evidence="1" type="ORF">BFJ69_g15750</name>
</gene>